<dbReference type="InterPro" id="IPR008983">
    <property type="entry name" value="Tumour_necrosis_fac-like_dom"/>
</dbReference>
<reference evidence="1" key="1">
    <citation type="journal article" date="2019" name="MBio">
        <title>Virus Genomes from Deep Sea Sediments Expand the Ocean Megavirome and Support Independent Origins of Viral Gigantism.</title>
        <authorList>
            <person name="Backstrom D."/>
            <person name="Yutin N."/>
            <person name="Jorgensen S.L."/>
            <person name="Dharamshi J."/>
            <person name="Homa F."/>
            <person name="Zaremba-Niedwiedzka K."/>
            <person name="Spang A."/>
            <person name="Wolf Y.I."/>
            <person name="Koonin E.V."/>
            <person name="Ettema T.J."/>
        </authorList>
    </citation>
    <scope>NUCLEOTIDE SEQUENCE</scope>
</reference>
<sequence>MRWSSGFYTGESFTFRVTQKYNFKQINCLKLKKTLYLMVFNIRKSVGISSLNVISYLKIPIVNSLPSQFTEGGQLIGVRTGSGVDFYYYDGDTWFKIVASGSSHGLPNVLAIDSNSGGVNNIILDNNAGVGVGALTSAIGNNINLLAGANTTSTPGAGTENINIQSATTGQINMAIGTTTIFRIDNSGDLEVIIGDLDFINAGSSQSISQTAGQNLTVESTSGELFLRGDDINLLPNGAGETLLKANPITSLGAATKQYVDAVASGLDVKASVRVKTAAALSTAATPAGSGVGKTITNSGVQAALTIDTIALSNGNRILIDQVGSTGVVGLTNVDNGIYTVTDIGSGGSDWIVTRSTDADEDFEVTAGMFTFVEEGAQNANQGYVLTSNDPIIVDTTPLLFSKFSEDQTGFTTVDNSAYGIGALTNLSTGVDNTSIGVNTLGLLTITNDNTAVGDNALAANTAAENTAIGSSALLANTTGTENTALGFNTLSTITVGLRCTAVGYSALTLNTGSNNTAVGANALTANTSGAGNIALGSNTLISNTIGNTNIAIGSNALSTNITSSNNIAVGGNTMLNATGSADCIAIGPAAMQDITTGDQNIAIGTSALRGVTTGARNTIVGYTALASGSTGTSDCTAIGADALSATTGTENTGLGGSTGVTLTTGGGNTLVGYTADVTSSSSTERIAIGKSARTTSDYSCQIGDPVVSGGVAGTLNYRSQIVSNEVWVGGGTGRADIDNSGNIIRGMIPAYVSITTDEISNGSSGELDPFQDSSYAAYKFNTNVTASGITYTSVDGRFTVANDGIYHIEVNAYLQDSGADLVTLRIKDTGVTVWTASPAVDSTVDPVELSASLIRSMSAGDYIEFTFDATVALRLANSVPGTTMNIWRIN</sequence>
<protein>
    <submittedName>
        <fullName evidence="1">Putative tail fiber protein</fullName>
    </submittedName>
</protein>
<dbReference type="EMBL" id="MK500352">
    <property type="protein sequence ID" value="QBK87452.1"/>
    <property type="molecule type" value="Genomic_DNA"/>
</dbReference>
<dbReference type="Gene3D" id="2.60.120.40">
    <property type="match status" value="1"/>
</dbReference>
<evidence type="ECO:0000313" key="1">
    <source>
        <dbReference type="EMBL" id="QBK87452.1"/>
    </source>
</evidence>
<dbReference type="InterPro" id="IPR011049">
    <property type="entry name" value="Serralysin-like_metalloprot_C"/>
</dbReference>
<name>A0A481YW79_9VIRU</name>
<organism evidence="1">
    <name type="scientific">Marseillevirus LCMAC201</name>
    <dbReference type="NCBI Taxonomy" id="2506605"/>
    <lineage>
        <taxon>Viruses</taxon>
        <taxon>Varidnaviria</taxon>
        <taxon>Bamfordvirae</taxon>
        <taxon>Nucleocytoviricota</taxon>
        <taxon>Megaviricetes</taxon>
        <taxon>Pimascovirales</taxon>
        <taxon>Pimascovirales incertae sedis</taxon>
        <taxon>Marseilleviridae</taxon>
    </lineage>
</organism>
<dbReference type="Gene3D" id="2.150.10.10">
    <property type="entry name" value="Serralysin-like metalloprotease, C-terminal"/>
    <property type="match status" value="2"/>
</dbReference>
<proteinExistence type="predicted"/>
<accession>A0A481YW79</accession>
<gene>
    <name evidence="1" type="ORF">LCMAC201_03620</name>
</gene>